<dbReference type="GO" id="GO:0030170">
    <property type="term" value="F:pyridoxal phosphate binding"/>
    <property type="evidence" value="ECO:0007669"/>
    <property type="project" value="TreeGrafter"/>
</dbReference>
<protein>
    <recommendedName>
        <fullName evidence="2">UDP-4-amino-4, 6-dideoxy-N-acetyl-beta-L-altrosamine transaminase</fullName>
    </recommendedName>
</protein>
<dbReference type="PANTHER" id="PTHR30244:SF34">
    <property type="entry name" value="DTDP-4-AMINO-4,6-DIDEOXYGALACTOSE TRANSAMINASE"/>
    <property type="match status" value="1"/>
</dbReference>
<dbReference type="InterPro" id="IPR000653">
    <property type="entry name" value="DegT/StrS_aminotransferase"/>
</dbReference>
<name>A0A383ESN0_9ZZZZ</name>
<evidence type="ECO:0000313" key="1">
    <source>
        <dbReference type="EMBL" id="SVE59649.1"/>
    </source>
</evidence>
<dbReference type="GO" id="GO:0000271">
    <property type="term" value="P:polysaccharide biosynthetic process"/>
    <property type="evidence" value="ECO:0007669"/>
    <property type="project" value="TreeGrafter"/>
</dbReference>
<feature type="non-terminal residue" evidence="1">
    <location>
        <position position="1"/>
    </location>
</feature>
<evidence type="ECO:0008006" key="2">
    <source>
        <dbReference type="Google" id="ProtNLM"/>
    </source>
</evidence>
<dbReference type="GO" id="GO:0008483">
    <property type="term" value="F:transaminase activity"/>
    <property type="evidence" value="ECO:0007669"/>
    <property type="project" value="TreeGrafter"/>
</dbReference>
<proteinExistence type="predicted"/>
<dbReference type="InterPro" id="IPR015424">
    <property type="entry name" value="PyrdxlP-dep_Trfase"/>
</dbReference>
<dbReference type="Pfam" id="PF01041">
    <property type="entry name" value="DegT_DnrJ_EryC1"/>
    <property type="match status" value="1"/>
</dbReference>
<sequence length="203" mass="22132">VIPYGKQDINKADIDAVVTVLNSDFLTQGPQVPLFEKAVSNYCNVDFGIAVNSATSALHIACLALGLEEGDWLWTSPNSFVASANCGLYCGAKVDFVDIDTKTYNLSIDKLEKKLIQAKKENKLPKILIPVHFAGQSCRMKEINDLSKRYGFYVIEDASHAIGGKYLEDPIGSCKYSDTTVFSFHPVKIITTAEGGLATTNSK</sequence>
<dbReference type="InterPro" id="IPR015421">
    <property type="entry name" value="PyrdxlP-dep_Trfase_major"/>
</dbReference>
<dbReference type="AlphaFoldDB" id="A0A383ESN0"/>
<dbReference type="Gene3D" id="3.40.640.10">
    <property type="entry name" value="Type I PLP-dependent aspartate aminotransferase-like (Major domain)"/>
    <property type="match status" value="1"/>
</dbReference>
<feature type="non-terminal residue" evidence="1">
    <location>
        <position position="203"/>
    </location>
</feature>
<dbReference type="EMBL" id="UINC01228366">
    <property type="protein sequence ID" value="SVE59649.1"/>
    <property type="molecule type" value="Genomic_DNA"/>
</dbReference>
<reference evidence="1" key="1">
    <citation type="submission" date="2018-05" db="EMBL/GenBank/DDBJ databases">
        <authorList>
            <person name="Lanie J.A."/>
            <person name="Ng W.-L."/>
            <person name="Kazmierczak K.M."/>
            <person name="Andrzejewski T.M."/>
            <person name="Davidsen T.M."/>
            <person name="Wayne K.J."/>
            <person name="Tettelin H."/>
            <person name="Glass J.I."/>
            <person name="Rusch D."/>
            <person name="Podicherti R."/>
            <person name="Tsui H.-C.T."/>
            <person name="Winkler M.E."/>
        </authorList>
    </citation>
    <scope>NUCLEOTIDE SEQUENCE</scope>
</reference>
<organism evidence="1">
    <name type="scientific">marine metagenome</name>
    <dbReference type="NCBI Taxonomy" id="408172"/>
    <lineage>
        <taxon>unclassified sequences</taxon>
        <taxon>metagenomes</taxon>
        <taxon>ecological metagenomes</taxon>
    </lineage>
</organism>
<accession>A0A383ESN0</accession>
<gene>
    <name evidence="1" type="ORF">METZ01_LOCUS512503</name>
</gene>
<dbReference type="SUPFAM" id="SSF53383">
    <property type="entry name" value="PLP-dependent transferases"/>
    <property type="match status" value="1"/>
</dbReference>
<dbReference type="PANTHER" id="PTHR30244">
    <property type="entry name" value="TRANSAMINASE"/>
    <property type="match status" value="1"/>
</dbReference>